<dbReference type="GO" id="GO:0051087">
    <property type="term" value="F:protein-folding chaperone binding"/>
    <property type="evidence" value="ECO:0007669"/>
    <property type="project" value="InterPro"/>
</dbReference>
<comment type="caution">
    <text evidence="4">The sequence shown here is derived from an EMBL/GenBank/DDBJ whole genome shotgun (WGS) entry which is preliminary data.</text>
</comment>
<dbReference type="InterPro" id="IPR039773">
    <property type="entry name" value="BAG_chaperone_regulator"/>
</dbReference>
<feature type="compositionally biased region" description="Basic and acidic residues" evidence="2">
    <location>
        <begin position="603"/>
        <end position="614"/>
    </location>
</feature>
<accession>A0A4Y2PIA2</accession>
<gene>
    <name evidence="4" type="primary">Samui_0</name>
    <name evidence="4" type="ORF">AVEN_239606_1</name>
</gene>
<dbReference type="InterPro" id="IPR003103">
    <property type="entry name" value="BAG_domain"/>
</dbReference>
<sequence>MTPGLPRHEENLNDPAATTINRVLWHPHYSPYYERLMRRPFRQRHYPSSTGPSHYEDMSWSPSSRNFRSPGSSPETYRRIVRTEEDFPPTGRHKELDDEFFGGRKSPTFPRRIFKEVWNESPSTNHRFGERPRMFKRVFKPNQWEEEFDKEDIPHLRRFEREFDRFDNNRPSSRKFDEDFDRRFSARDLQKDMKDEFEKSEGKVHHIPIMVERRMEEMKSRFGGRNSPPPERSHDDEYADDWSGPQVQRLKKTFEPEDDFPRGYHRVPRFDSSLKSRAFSNTIPDTWDPHAVHTLPTRKLHKASQSMDDSKHPVPPKSVFRSYSETHEDIPKPQQQHSAAFRSHSDGHCPNQTYVTKIEVNVPTPKEAGEQSSCSRSGSDLGEHSRDSQQNLTKQRSREEGSAEASDQKNVKFKSKAKYDSPSLQQIAVVMQNVDDLIVRIEGYSGSGRDKHYRFLDEMLTRCMIRLDSVDTEGREDIRNARKAAIRDVQACIDRLEAKADESERQQQVAKSAPESGDNTAAGDGPKRAIPLGEGSHEAIPLGDGSEKTNAPGDAPKHAIPLGEGPKMAIPLGDVPWTAIPLADRSTTPIPLGDVPRSTPKGDGQEDGRSERKSYSRQNSGNGEQTKL</sequence>
<keyword evidence="5" id="KW-1185">Reference proteome</keyword>
<dbReference type="Gene3D" id="1.20.58.120">
    <property type="entry name" value="BAG domain"/>
    <property type="match status" value="1"/>
</dbReference>
<dbReference type="GO" id="GO:0005634">
    <property type="term" value="C:nucleus"/>
    <property type="evidence" value="ECO:0007669"/>
    <property type="project" value="TreeGrafter"/>
</dbReference>
<dbReference type="Pfam" id="PF02179">
    <property type="entry name" value="BAG"/>
    <property type="match status" value="1"/>
</dbReference>
<evidence type="ECO:0000256" key="2">
    <source>
        <dbReference type="SAM" id="MobiDB-lite"/>
    </source>
</evidence>
<evidence type="ECO:0000259" key="3">
    <source>
        <dbReference type="PROSITE" id="PS51035"/>
    </source>
</evidence>
<feature type="compositionally biased region" description="Basic and acidic residues" evidence="2">
    <location>
        <begin position="396"/>
        <end position="410"/>
    </location>
</feature>
<dbReference type="GO" id="GO:0000774">
    <property type="term" value="F:adenyl-nucleotide exchange factor activity"/>
    <property type="evidence" value="ECO:0007669"/>
    <property type="project" value="TreeGrafter"/>
</dbReference>
<dbReference type="PANTHER" id="PTHR12329:SF5">
    <property type="entry name" value="STARVIN, ISOFORM E"/>
    <property type="match status" value="1"/>
</dbReference>
<evidence type="ECO:0000313" key="4">
    <source>
        <dbReference type="EMBL" id="GBN51708.1"/>
    </source>
</evidence>
<dbReference type="EMBL" id="BGPR01011520">
    <property type="protein sequence ID" value="GBN51708.1"/>
    <property type="molecule type" value="Genomic_DNA"/>
</dbReference>
<dbReference type="GO" id="GO:0016020">
    <property type="term" value="C:membrane"/>
    <property type="evidence" value="ECO:0007669"/>
    <property type="project" value="TreeGrafter"/>
</dbReference>
<feature type="region of interest" description="Disordered" evidence="2">
    <location>
        <begin position="218"/>
        <end position="244"/>
    </location>
</feature>
<dbReference type="AlphaFoldDB" id="A0A4Y2PIA2"/>
<feature type="compositionally biased region" description="Polar residues" evidence="2">
    <location>
        <begin position="60"/>
        <end position="75"/>
    </location>
</feature>
<evidence type="ECO:0000313" key="5">
    <source>
        <dbReference type="Proteomes" id="UP000499080"/>
    </source>
</evidence>
<dbReference type="InterPro" id="IPR036533">
    <property type="entry name" value="BAG_dom_sf"/>
</dbReference>
<dbReference type="GO" id="GO:0005829">
    <property type="term" value="C:cytosol"/>
    <property type="evidence" value="ECO:0007669"/>
    <property type="project" value="TreeGrafter"/>
</dbReference>
<organism evidence="4 5">
    <name type="scientific">Araneus ventricosus</name>
    <name type="common">Orbweaver spider</name>
    <name type="synonym">Epeira ventricosa</name>
    <dbReference type="NCBI Taxonomy" id="182803"/>
    <lineage>
        <taxon>Eukaryota</taxon>
        <taxon>Metazoa</taxon>
        <taxon>Ecdysozoa</taxon>
        <taxon>Arthropoda</taxon>
        <taxon>Chelicerata</taxon>
        <taxon>Arachnida</taxon>
        <taxon>Araneae</taxon>
        <taxon>Araneomorphae</taxon>
        <taxon>Entelegynae</taxon>
        <taxon>Araneoidea</taxon>
        <taxon>Araneidae</taxon>
        <taxon>Araneus</taxon>
    </lineage>
</organism>
<feature type="compositionally biased region" description="Polar residues" evidence="2">
    <location>
        <begin position="616"/>
        <end position="628"/>
    </location>
</feature>
<feature type="domain" description="BAG" evidence="3">
    <location>
        <begin position="423"/>
        <end position="500"/>
    </location>
</feature>
<reference evidence="4 5" key="1">
    <citation type="journal article" date="2019" name="Sci. Rep.">
        <title>Orb-weaving spider Araneus ventricosus genome elucidates the spidroin gene catalogue.</title>
        <authorList>
            <person name="Kono N."/>
            <person name="Nakamura H."/>
            <person name="Ohtoshi R."/>
            <person name="Moran D.A.P."/>
            <person name="Shinohara A."/>
            <person name="Yoshida Y."/>
            <person name="Fujiwara M."/>
            <person name="Mori M."/>
            <person name="Tomita M."/>
            <person name="Arakawa K."/>
        </authorList>
    </citation>
    <scope>NUCLEOTIDE SEQUENCE [LARGE SCALE GENOMIC DNA]</scope>
</reference>
<feature type="region of interest" description="Disordered" evidence="2">
    <location>
        <begin position="44"/>
        <end position="75"/>
    </location>
</feature>
<dbReference type="SMART" id="SM00264">
    <property type="entry name" value="BAG"/>
    <property type="match status" value="1"/>
</dbReference>
<name>A0A4Y2PIA2_ARAVE</name>
<dbReference type="GO" id="GO:0050821">
    <property type="term" value="P:protein stabilization"/>
    <property type="evidence" value="ECO:0007669"/>
    <property type="project" value="TreeGrafter"/>
</dbReference>
<keyword evidence="1" id="KW-0143">Chaperone</keyword>
<evidence type="ECO:0000256" key="1">
    <source>
        <dbReference type="ARBA" id="ARBA00023186"/>
    </source>
</evidence>
<feature type="region of interest" description="Disordered" evidence="2">
    <location>
        <begin position="499"/>
        <end position="628"/>
    </location>
</feature>
<dbReference type="SUPFAM" id="SSF63491">
    <property type="entry name" value="BAG domain"/>
    <property type="match status" value="1"/>
</dbReference>
<protein>
    <submittedName>
        <fullName evidence="4">BAG domain-containing protein Samui</fullName>
    </submittedName>
</protein>
<dbReference type="PROSITE" id="PS51035">
    <property type="entry name" value="BAG"/>
    <property type="match status" value="1"/>
</dbReference>
<dbReference type="Proteomes" id="UP000499080">
    <property type="component" value="Unassembled WGS sequence"/>
</dbReference>
<feature type="region of interest" description="Disordered" evidence="2">
    <location>
        <begin position="299"/>
        <end position="418"/>
    </location>
</feature>
<dbReference type="OrthoDB" id="333905at2759"/>
<proteinExistence type="predicted"/>
<dbReference type="PANTHER" id="PTHR12329">
    <property type="entry name" value="BCL2-ASSOCIATED ATHANOGENE"/>
    <property type="match status" value="1"/>
</dbReference>